<evidence type="ECO:0000313" key="6">
    <source>
        <dbReference type="EMBL" id="PQB04645.1"/>
    </source>
</evidence>
<dbReference type="InterPro" id="IPR029000">
    <property type="entry name" value="Cyclophilin-like_dom_sf"/>
</dbReference>
<reference evidence="6 7" key="1">
    <citation type="submission" date="2016-11" db="EMBL/GenBank/DDBJ databases">
        <title>Trade-off between light-utilization and light-protection in marine flavobacteria.</title>
        <authorList>
            <person name="Kumagai Y."/>
        </authorList>
    </citation>
    <scope>NUCLEOTIDE SEQUENCE [LARGE SCALE GENOMIC DNA]</scope>
    <source>
        <strain evidence="6 7">NBRC 107741</strain>
    </source>
</reference>
<proteinExistence type="inferred from homology"/>
<comment type="caution">
    <text evidence="6">The sequence shown here is derived from an EMBL/GenBank/DDBJ whole genome shotgun (WGS) entry which is preliminary data.</text>
</comment>
<comment type="catalytic activity">
    <reaction evidence="4">
        <text>[protein]-peptidylproline (omega=180) = [protein]-peptidylproline (omega=0)</text>
        <dbReference type="Rhea" id="RHEA:16237"/>
        <dbReference type="Rhea" id="RHEA-COMP:10747"/>
        <dbReference type="Rhea" id="RHEA-COMP:10748"/>
        <dbReference type="ChEBI" id="CHEBI:83833"/>
        <dbReference type="ChEBI" id="CHEBI:83834"/>
        <dbReference type="EC" id="5.2.1.8"/>
    </reaction>
</comment>
<evidence type="ECO:0000256" key="3">
    <source>
        <dbReference type="ARBA" id="ARBA00023235"/>
    </source>
</evidence>
<dbReference type="CDD" id="cd00317">
    <property type="entry name" value="cyclophilin"/>
    <property type="match status" value="1"/>
</dbReference>
<dbReference type="PROSITE" id="PS50072">
    <property type="entry name" value="CSA_PPIASE_2"/>
    <property type="match status" value="1"/>
</dbReference>
<dbReference type="EC" id="5.2.1.8" evidence="4"/>
<keyword evidence="3 4" id="KW-0413">Isomerase</keyword>
<dbReference type="GO" id="GO:0006457">
    <property type="term" value="P:protein folding"/>
    <property type="evidence" value="ECO:0007669"/>
    <property type="project" value="InterPro"/>
</dbReference>
<dbReference type="PROSITE" id="PS00170">
    <property type="entry name" value="CSA_PPIASE_1"/>
    <property type="match status" value="1"/>
</dbReference>
<evidence type="ECO:0000313" key="7">
    <source>
        <dbReference type="Proteomes" id="UP000239800"/>
    </source>
</evidence>
<comment type="similarity">
    <text evidence="1 4">Belongs to the cyclophilin-type PPIase family.</text>
</comment>
<evidence type="ECO:0000256" key="2">
    <source>
        <dbReference type="ARBA" id="ARBA00023110"/>
    </source>
</evidence>
<dbReference type="PANTHER" id="PTHR45625">
    <property type="entry name" value="PEPTIDYL-PROLYL CIS-TRANS ISOMERASE-RELATED"/>
    <property type="match status" value="1"/>
</dbReference>
<dbReference type="AlphaFoldDB" id="A0A2S7KPU8"/>
<dbReference type="EMBL" id="MQUB01000001">
    <property type="protein sequence ID" value="PQB04645.1"/>
    <property type="molecule type" value="Genomic_DNA"/>
</dbReference>
<accession>A0A2S7KPU8</accession>
<feature type="domain" description="PPIase cyclophilin-type" evidence="5">
    <location>
        <begin position="90"/>
        <end position="242"/>
    </location>
</feature>
<dbReference type="GO" id="GO:0003755">
    <property type="term" value="F:peptidyl-prolyl cis-trans isomerase activity"/>
    <property type="evidence" value="ECO:0007669"/>
    <property type="project" value="UniProtKB-UniRule"/>
</dbReference>
<dbReference type="Proteomes" id="UP000239800">
    <property type="component" value="Unassembled WGS sequence"/>
</dbReference>
<organism evidence="6 7">
    <name type="scientific">Aureitalea marina</name>
    <dbReference type="NCBI Taxonomy" id="930804"/>
    <lineage>
        <taxon>Bacteria</taxon>
        <taxon>Pseudomonadati</taxon>
        <taxon>Bacteroidota</taxon>
        <taxon>Flavobacteriia</taxon>
        <taxon>Flavobacteriales</taxon>
        <taxon>Flavobacteriaceae</taxon>
        <taxon>Aureitalea</taxon>
    </lineage>
</organism>
<evidence type="ECO:0000256" key="1">
    <source>
        <dbReference type="ARBA" id="ARBA00007365"/>
    </source>
</evidence>
<dbReference type="SUPFAM" id="SSF50891">
    <property type="entry name" value="Cyclophilin-like"/>
    <property type="match status" value="1"/>
</dbReference>
<dbReference type="InterPro" id="IPR002130">
    <property type="entry name" value="Cyclophilin-type_PPIase_dom"/>
</dbReference>
<dbReference type="InterPro" id="IPR020892">
    <property type="entry name" value="Cyclophilin-type_PPIase_CS"/>
</dbReference>
<sequence length="243" mass="27571">MSLKYPVFSLLLLLGFWACEDTKKGTSAESETTAITPKETVAAEPVVEEVEPKEPEETYPLITNENAVEFLTQYGKDNPETKVRISTQHGDIELELYTDTPLHRANFIYLVKQEYFDGTFFHRIVPNFIIQGGNSDNRNTPRKRNKLGKKYMIPAELDNGRIHKRGTVSGAKEYRENPDKNSAPFEFFIYLGPPEHTAHLNGSYTIFGQVTKGMDVVDLISELPHDDGDWPLQNVYISAEVID</sequence>
<name>A0A2S7KPU8_9FLAO</name>
<evidence type="ECO:0000256" key="4">
    <source>
        <dbReference type="RuleBase" id="RU363019"/>
    </source>
</evidence>
<keyword evidence="7" id="KW-1185">Reference proteome</keyword>
<dbReference type="Pfam" id="PF00160">
    <property type="entry name" value="Pro_isomerase"/>
    <property type="match status" value="1"/>
</dbReference>
<comment type="function">
    <text evidence="4">PPIases accelerate the folding of proteins. It catalyzes the cis-trans isomerization of proline imidic peptide bonds in oligopeptides.</text>
</comment>
<dbReference type="InterPro" id="IPR044666">
    <property type="entry name" value="Cyclophilin_A-like"/>
</dbReference>
<dbReference type="PANTHER" id="PTHR45625:SF4">
    <property type="entry name" value="PEPTIDYLPROLYL ISOMERASE DOMAIN AND WD REPEAT-CONTAINING PROTEIN 1"/>
    <property type="match status" value="1"/>
</dbReference>
<dbReference type="PRINTS" id="PR00153">
    <property type="entry name" value="CSAPPISMRASE"/>
</dbReference>
<evidence type="ECO:0000259" key="5">
    <source>
        <dbReference type="PROSITE" id="PS50072"/>
    </source>
</evidence>
<dbReference type="Gene3D" id="2.40.100.10">
    <property type="entry name" value="Cyclophilin-like"/>
    <property type="match status" value="1"/>
</dbReference>
<gene>
    <name evidence="6" type="ORF">BST85_06860</name>
</gene>
<keyword evidence="2 4" id="KW-0697">Rotamase</keyword>
<protein>
    <recommendedName>
        <fullName evidence="4">Peptidyl-prolyl cis-trans isomerase</fullName>
        <shortName evidence="4">PPIase</shortName>
        <ecNumber evidence="4">5.2.1.8</ecNumber>
    </recommendedName>
</protein>